<feature type="compositionally biased region" description="Low complexity" evidence="1">
    <location>
        <begin position="33"/>
        <end position="46"/>
    </location>
</feature>
<dbReference type="STRING" id="144026.SAMN04488568_1021"/>
<dbReference type="RefSeq" id="WP_407657263.1">
    <property type="nucleotide sequence ID" value="NZ_FNHG01000002.1"/>
</dbReference>
<feature type="compositionally biased region" description="Low complexity" evidence="1">
    <location>
        <begin position="1"/>
        <end position="18"/>
    </location>
</feature>
<evidence type="ECO:0000256" key="1">
    <source>
        <dbReference type="SAM" id="MobiDB-lite"/>
    </source>
</evidence>
<organism evidence="2 3">
    <name type="scientific">Maricaulis salignorans</name>
    <dbReference type="NCBI Taxonomy" id="144026"/>
    <lineage>
        <taxon>Bacteria</taxon>
        <taxon>Pseudomonadati</taxon>
        <taxon>Pseudomonadota</taxon>
        <taxon>Alphaproteobacteria</taxon>
        <taxon>Maricaulales</taxon>
        <taxon>Maricaulaceae</taxon>
        <taxon>Maricaulis</taxon>
    </lineage>
</organism>
<gene>
    <name evidence="2" type="ORF">SAMN04488568_1021</name>
</gene>
<name>A0A1G9MK97_9PROT</name>
<evidence type="ECO:0000313" key="2">
    <source>
        <dbReference type="EMBL" id="SDL74065.1"/>
    </source>
</evidence>
<feature type="non-terminal residue" evidence="2">
    <location>
        <position position="1"/>
    </location>
</feature>
<evidence type="ECO:0008006" key="4">
    <source>
        <dbReference type="Google" id="ProtNLM"/>
    </source>
</evidence>
<proteinExistence type="predicted"/>
<reference evidence="2 3" key="1">
    <citation type="submission" date="2016-10" db="EMBL/GenBank/DDBJ databases">
        <authorList>
            <person name="de Groot N.N."/>
        </authorList>
    </citation>
    <scope>NUCLEOTIDE SEQUENCE [LARGE SCALE GENOMIC DNA]</scope>
    <source>
        <strain evidence="2 3">DSM 16077</strain>
    </source>
</reference>
<keyword evidence="3" id="KW-1185">Reference proteome</keyword>
<protein>
    <recommendedName>
        <fullName evidence="4">Glycine zipper domain-containing protein</fullName>
    </recommendedName>
</protein>
<sequence length="343" mass="38035">RRSDSHPGSSGSSPRTGTYRPGAQPGRDGAHNPRGPRSGSTSPGSRPGRDGAYNPRGPRSGTTRPGSRPGRDGAYNPRGPRSGTTRPGSRPGRDGAYNPRGPRAGTSRPGHNPRGPRTGSSRPGSHDYRPGRNQVGYRNDRRRHEYAQRRHSFYRSDHRSDIRWVRHLNVGWNNSRYYGHYGPSTRWRYNSRYYDHGYNTRQFAYYDRACHYERNGNGTAVGAILGAIIGGAAADGDNVGAGILLGAGFGAVLGSAVSQLDDCDKVQYQYAMNYAFENGQPYYWGNPYSGVRGSIVIRDSYAYANTECRWGDAEIYMPDGTFSYDQVRMCRDAYGDWEVARQQ</sequence>
<feature type="region of interest" description="Disordered" evidence="1">
    <location>
        <begin position="1"/>
        <end position="144"/>
    </location>
</feature>
<dbReference type="AlphaFoldDB" id="A0A1G9MK97"/>
<accession>A0A1G9MK97</accession>
<evidence type="ECO:0000313" key="3">
    <source>
        <dbReference type="Proteomes" id="UP000199759"/>
    </source>
</evidence>
<dbReference type="EMBL" id="FNHG01000002">
    <property type="protein sequence ID" value="SDL74065.1"/>
    <property type="molecule type" value="Genomic_DNA"/>
</dbReference>
<dbReference type="Proteomes" id="UP000199759">
    <property type="component" value="Unassembled WGS sequence"/>
</dbReference>